<dbReference type="InterPro" id="IPR005561">
    <property type="entry name" value="ANTAR"/>
</dbReference>
<proteinExistence type="predicted"/>
<keyword evidence="3" id="KW-0805">Transcription regulation</keyword>
<dbReference type="PROSITE" id="PS50921">
    <property type="entry name" value="ANTAR"/>
    <property type="match status" value="1"/>
</dbReference>
<reference evidence="6" key="1">
    <citation type="submission" date="2014-03" db="EMBL/GenBank/DDBJ databases">
        <title>Draft Genome Sequence of Mycobacterium cosmeticum DSM 44829.</title>
        <authorList>
            <person name="Croce O."/>
            <person name="Robert C."/>
            <person name="Raoult D."/>
            <person name="Drancourt M."/>
        </authorList>
    </citation>
    <scope>NUCLEOTIDE SEQUENCE [LARGE SCALE GENOMIC DNA]</scope>
    <source>
        <strain evidence="6">DSM 44829</strain>
    </source>
</reference>
<protein>
    <submittedName>
        <fullName evidence="6">Response regulator with putative antiterminator output domain protein</fullName>
    </submittedName>
</protein>
<evidence type="ECO:0000256" key="4">
    <source>
        <dbReference type="ARBA" id="ARBA00023163"/>
    </source>
</evidence>
<dbReference type="Gene3D" id="3.30.450.40">
    <property type="match status" value="1"/>
</dbReference>
<dbReference type="GO" id="GO:0003723">
    <property type="term" value="F:RNA binding"/>
    <property type="evidence" value="ECO:0007669"/>
    <property type="project" value="InterPro"/>
</dbReference>
<gene>
    <name evidence="6" type="ORF">BN977_03690</name>
</gene>
<dbReference type="InterPro" id="IPR011006">
    <property type="entry name" value="CheY-like_superfamily"/>
</dbReference>
<evidence type="ECO:0000313" key="6">
    <source>
        <dbReference type="EMBL" id="CDO08870.1"/>
    </source>
</evidence>
<evidence type="ECO:0000256" key="2">
    <source>
        <dbReference type="ARBA" id="ARBA00022777"/>
    </source>
</evidence>
<dbReference type="InterPro" id="IPR029016">
    <property type="entry name" value="GAF-like_dom_sf"/>
</dbReference>
<name>W9BL17_MYCCO</name>
<keyword evidence="4" id="KW-0804">Transcription</keyword>
<organism evidence="6 7">
    <name type="scientific">Mycolicibacterium cosmeticum</name>
    <dbReference type="NCBI Taxonomy" id="258533"/>
    <lineage>
        <taxon>Bacteria</taxon>
        <taxon>Bacillati</taxon>
        <taxon>Actinomycetota</taxon>
        <taxon>Actinomycetes</taxon>
        <taxon>Mycobacteriales</taxon>
        <taxon>Mycobacteriaceae</taxon>
        <taxon>Mycolicibacterium</taxon>
    </lineage>
</organism>
<evidence type="ECO:0000313" key="7">
    <source>
        <dbReference type="Proteomes" id="UP000028870"/>
    </source>
</evidence>
<dbReference type="SUPFAM" id="SSF55781">
    <property type="entry name" value="GAF domain-like"/>
    <property type="match status" value="1"/>
</dbReference>
<dbReference type="SMART" id="SM00065">
    <property type="entry name" value="GAF"/>
    <property type="match status" value="1"/>
</dbReference>
<dbReference type="SUPFAM" id="SSF52172">
    <property type="entry name" value="CheY-like"/>
    <property type="match status" value="1"/>
</dbReference>
<keyword evidence="2" id="KW-0418">Kinase</keyword>
<comment type="caution">
    <text evidence="6">The sequence shown here is derived from an EMBL/GenBank/DDBJ whole genome shotgun (WGS) entry which is preliminary data.</text>
</comment>
<dbReference type="AlphaFoldDB" id="W9BL17"/>
<dbReference type="Pfam" id="PF13185">
    <property type="entry name" value="GAF_2"/>
    <property type="match status" value="1"/>
</dbReference>
<dbReference type="SMART" id="SM01012">
    <property type="entry name" value="ANTAR"/>
    <property type="match status" value="1"/>
</dbReference>
<feature type="domain" description="ANTAR" evidence="5">
    <location>
        <begin position="250"/>
        <end position="311"/>
    </location>
</feature>
<evidence type="ECO:0000256" key="1">
    <source>
        <dbReference type="ARBA" id="ARBA00022679"/>
    </source>
</evidence>
<dbReference type="Proteomes" id="UP000028870">
    <property type="component" value="Unassembled WGS sequence"/>
</dbReference>
<evidence type="ECO:0000256" key="3">
    <source>
        <dbReference type="ARBA" id="ARBA00023015"/>
    </source>
</evidence>
<dbReference type="STRING" id="258533.BN977_03690"/>
<dbReference type="Pfam" id="PF03861">
    <property type="entry name" value="ANTAR"/>
    <property type="match status" value="1"/>
</dbReference>
<dbReference type="InterPro" id="IPR003018">
    <property type="entry name" value="GAF"/>
</dbReference>
<keyword evidence="7" id="KW-1185">Reference proteome</keyword>
<dbReference type="EMBL" id="CCBB010000002">
    <property type="protein sequence ID" value="CDO08870.1"/>
    <property type="molecule type" value="Genomic_DNA"/>
</dbReference>
<dbReference type="GO" id="GO:0016301">
    <property type="term" value="F:kinase activity"/>
    <property type="evidence" value="ECO:0007669"/>
    <property type="project" value="UniProtKB-KW"/>
</dbReference>
<reference evidence="6" key="2">
    <citation type="submission" date="2014-03" db="EMBL/GenBank/DDBJ databases">
        <authorList>
            <person name="Urmite Genomes"/>
        </authorList>
    </citation>
    <scope>NUCLEOTIDE SEQUENCE</scope>
    <source>
        <strain evidence="6">DSM 44829</strain>
    </source>
</reference>
<accession>W9BL17</accession>
<keyword evidence="1" id="KW-0808">Transferase</keyword>
<dbReference type="Gene3D" id="1.10.10.10">
    <property type="entry name" value="Winged helix-like DNA-binding domain superfamily/Winged helix DNA-binding domain"/>
    <property type="match status" value="1"/>
</dbReference>
<dbReference type="InterPro" id="IPR036388">
    <property type="entry name" value="WH-like_DNA-bd_sf"/>
</dbReference>
<evidence type="ECO:0000259" key="5">
    <source>
        <dbReference type="PROSITE" id="PS50921"/>
    </source>
</evidence>
<dbReference type="eggNOG" id="COG2203">
    <property type="taxonomic scope" value="Bacteria"/>
</dbReference>
<sequence length="323" mass="34539">MMRRIMHVPRGLGRAVTTCPSGPRDRAAAGQQPYCGSFGGYRLCHTDWMTSSDRRTDASLPAAAANQDAGEAADLVVAAAVGVQQISATELGRMLLAVNRSVADEDELLSLLQNLAQIAQEAIPGADSTGVTIDLGGRTYTAVHTDQRTLRVDTEQYDSGVGPCLEAARTRQIMLVDAEEAAATWPQFAAAARAEGIRSFLAAPLVTADQTLGSLNLYGRSRSAFDSFDAEVLDLLTESVSRAIGDFTRYRSARDVATGLQRALETRAPIEQAKGMLMAIHGISADEAFDRLRRESQDTNVPLRAVAVDLVERLTSVSDGEAV</sequence>